<dbReference type="AlphaFoldDB" id="A0A0R2B2S7"/>
<dbReference type="PANTHER" id="PTHR43404:SF2">
    <property type="entry name" value="LIPOPOLYSACCHARIDE CHOLINEPHOSPHOTRANSFERASE LICD"/>
    <property type="match status" value="1"/>
</dbReference>
<dbReference type="InterPro" id="IPR052942">
    <property type="entry name" value="LPS_cholinephosphotransferase"/>
</dbReference>
<feature type="domain" description="LicD/FKTN/FKRP nucleotidyltransferase" evidence="1">
    <location>
        <begin position="19"/>
        <end position="236"/>
    </location>
</feature>
<dbReference type="Proteomes" id="UP000051845">
    <property type="component" value="Unassembled WGS sequence"/>
</dbReference>
<evidence type="ECO:0000313" key="3">
    <source>
        <dbReference type="Proteomes" id="UP000051845"/>
    </source>
</evidence>
<dbReference type="InterPro" id="IPR007074">
    <property type="entry name" value="LicD/FKTN/FKRP_NTP_transf"/>
</dbReference>
<gene>
    <name evidence="2" type="ORF">FC82_GL000942</name>
</gene>
<proteinExistence type="predicted"/>
<accession>A0A0R2B2S7</accession>
<evidence type="ECO:0000313" key="2">
    <source>
        <dbReference type="EMBL" id="KRM73870.1"/>
    </source>
</evidence>
<dbReference type="Pfam" id="PF04991">
    <property type="entry name" value="LicD"/>
    <property type="match status" value="1"/>
</dbReference>
<name>A0A0R2B2S7_SECCO</name>
<dbReference type="EMBL" id="AYYR01000116">
    <property type="protein sequence ID" value="KRM73870.1"/>
    <property type="molecule type" value="Genomic_DNA"/>
</dbReference>
<reference evidence="2 3" key="1">
    <citation type="journal article" date="2015" name="Genome Announc.">
        <title>Expanding the biotechnology potential of lactobacilli through comparative genomics of 213 strains and associated genera.</title>
        <authorList>
            <person name="Sun Z."/>
            <person name="Harris H.M."/>
            <person name="McCann A."/>
            <person name="Guo C."/>
            <person name="Argimon S."/>
            <person name="Zhang W."/>
            <person name="Yang X."/>
            <person name="Jeffery I.B."/>
            <person name="Cooney J.C."/>
            <person name="Kagawa T.F."/>
            <person name="Liu W."/>
            <person name="Song Y."/>
            <person name="Salvetti E."/>
            <person name="Wrobel A."/>
            <person name="Rasinkangas P."/>
            <person name="Parkhill J."/>
            <person name="Rea M.C."/>
            <person name="O'Sullivan O."/>
            <person name="Ritari J."/>
            <person name="Douillard F.P."/>
            <person name="Paul Ross R."/>
            <person name="Yang R."/>
            <person name="Briner A.E."/>
            <person name="Felis G.E."/>
            <person name="de Vos W.M."/>
            <person name="Barrangou R."/>
            <person name="Klaenhammer T.R."/>
            <person name="Caufield P.W."/>
            <person name="Cui Y."/>
            <person name="Zhang H."/>
            <person name="O'Toole P.W."/>
        </authorList>
    </citation>
    <scope>NUCLEOTIDE SEQUENCE [LARGE SCALE GENOMIC DNA]</scope>
    <source>
        <strain evidence="2 3">DSM 20515</strain>
    </source>
</reference>
<dbReference type="PATRIC" id="fig|1423733.4.peg.993"/>
<protein>
    <submittedName>
        <fullName evidence="2">LicD family protein</fullName>
    </submittedName>
</protein>
<dbReference type="PANTHER" id="PTHR43404">
    <property type="entry name" value="LIPOPOLYSACCHARIDE CHOLINEPHOSPHOTRANSFERASE LICD"/>
    <property type="match status" value="1"/>
</dbReference>
<evidence type="ECO:0000259" key="1">
    <source>
        <dbReference type="Pfam" id="PF04991"/>
    </source>
</evidence>
<comment type="caution">
    <text evidence="2">The sequence shown here is derived from an EMBL/GenBank/DDBJ whole genome shotgun (WGS) entry which is preliminary data.</text>
</comment>
<sequence length="269" mass="30944">MRTIHDLQLNMLEKIDEICKRFGLTYFMIGGSAIGAVREHGFIPWDDDIDVGLTRSDFDKFIQDAPAYLSDVSMALEEDRLDSAFEFDFAKLMRTDTWIEEHGREDTRTRNGVFIDIFPFDRLPIDLDAQQQQAMQIKALKDEITARVYPNRPRQIATISGLKKLSLTQLYKRRYQVMTRYNDDARLPLANMSSPYAYAKEVILPNEISSFEQKTFETLQVPVISGYDTYLKRLYGDYMTVPPVNLQVSHHITAMTMLSSISEDEGIGA</sequence>
<dbReference type="RefSeq" id="WP_161939773.1">
    <property type="nucleotide sequence ID" value="NZ_AYYR01000116.1"/>
</dbReference>
<organism evidence="2 3">
    <name type="scientific">Secundilactobacillus collinoides DSM 20515 = JCM 1123</name>
    <dbReference type="NCBI Taxonomy" id="1423733"/>
    <lineage>
        <taxon>Bacteria</taxon>
        <taxon>Bacillati</taxon>
        <taxon>Bacillota</taxon>
        <taxon>Bacilli</taxon>
        <taxon>Lactobacillales</taxon>
        <taxon>Lactobacillaceae</taxon>
        <taxon>Secundilactobacillus</taxon>
    </lineage>
</organism>
<dbReference type="GO" id="GO:0009100">
    <property type="term" value="P:glycoprotein metabolic process"/>
    <property type="evidence" value="ECO:0007669"/>
    <property type="project" value="UniProtKB-ARBA"/>
</dbReference>